<evidence type="ECO:0000313" key="1">
    <source>
        <dbReference type="EMBL" id="KAI0031805.1"/>
    </source>
</evidence>
<name>A0ACB8QJJ4_9AGAM</name>
<keyword evidence="2" id="KW-1185">Reference proteome</keyword>
<gene>
    <name evidence="1" type="ORF">K488DRAFT_86484</name>
</gene>
<reference evidence="1" key="1">
    <citation type="submission" date="2021-02" db="EMBL/GenBank/DDBJ databases">
        <authorList>
            <consortium name="DOE Joint Genome Institute"/>
            <person name="Ahrendt S."/>
            <person name="Looney B.P."/>
            <person name="Miyauchi S."/>
            <person name="Morin E."/>
            <person name="Drula E."/>
            <person name="Courty P.E."/>
            <person name="Chicoki N."/>
            <person name="Fauchery L."/>
            <person name="Kohler A."/>
            <person name="Kuo A."/>
            <person name="Labutti K."/>
            <person name="Pangilinan J."/>
            <person name="Lipzen A."/>
            <person name="Riley R."/>
            <person name="Andreopoulos W."/>
            <person name="He G."/>
            <person name="Johnson J."/>
            <person name="Barry K.W."/>
            <person name="Grigoriev I.V."/>
            <person name="Nagy L."/>
            <person name="Hibbett D."/>
            <person name="Henrissat B."/>
            <person name="Matheny P.B."/>
            <person name="Labbe J."/>
            <person name="Martin F."/>
        </authorList>
    </citation>
    <scope>NUCLEOTIDE SEQUENCE</scope>
    <source>
        <strain evidence="1">EC-137</strain>
    </source>
</reference>
<dbReference type="Proteomes" id="UP000814128">
    <property type="component" value="Unassembled WGS sequence"/>
</dbReference>
<reference evidence="1" key="2">
    <citation type="journal article" date="2022" name="New Phytol.">
        <title>Evolutionary transition to the ectomycorrhizal habit in the genomes of a hyperdiverse lineage of mushroom-forming fungi.</title>
        <authorList>
            <person name="Looney B."/>
            <person name="Miyauchi S."/>
            <person name="Morin E."/>
            <person name="Drula E."/>
            <person name="Courty P.E."/>
            <person name="Kohler A."/>
            <person name="Kuo A."/>
            <person name="LaButti K."/>
            <person name="Pangilinan J."/>
            <person name="Lipzen A."/>
            <person name="Riley R."/>
            <person name="Andreopoulos W."/>
            <person name="He G."/>
            <person name="Johnson J."/>
            <person name="Nolan M."/>
            <person name="Tritt A."/>
            <person name="Barry K.W."/>
            <person name="Grigoriev I.V."/>
            <person name="Nagy L.G."/>
            <person name="Hibbett D."/>
            <person name="Henrissat B."/>
            <person name="Matheny P.B."/>
            <person name="Labbe J."/>
            <person name="Martin F.M."/>
        </authorList>
    </citation>
    <scope>NUCLEOTIDE SEQUENCE</scope>
    <source>
        <strain evidence="1">EC-137</strain>
    </source>
</reference>
<protein>
    <submittedName>
        <fullName evidence="1">Uncharacterized protein</fullName>
    </submittedName>
</protein>
<evidence type="ECO:0000313" key="2">
    <source>
        <dbReference type="Proteomes" id="UP000814128"/>
    </source>
</evidence>
<comment type="caution">
    <text evidence="1">The sequence shown here is derived from an EMBL/GenBank/DDBJ whole genome shotgun (WGS) entry which is preliminary data.</text>
</comment>
<accession>A0ACB8QJJ4</accession>
<organism evidence="1 2">
    <name type="scientific">Vararia minispora EC-137</name>
    <dbReference type="NCBI Taxonomy" id="1314806"/>
    <lineage>
        <taxon>Eukaryota</taxon>
        <taxon>Fungi</taxon>
        <taxon>Dikarya</taxon>
        <taxon>Basidiomycota</taxon>
        <taxon>Agaricomycotina</taxon>
        <taxon>Agaricomycetes</taxon>
        <taxon>Russulales</taxon>
        <taxon>Lachnocladiaceae</taxon>
        <taxon>Vararia</taxon>
    </lineage>
</organism>
<sequence length="246" mass="27113">MSATPSTINAYQLTPGLSSGYKPKVSFDTFENPAASMFSFTLQVHTEGFCRTKDTRTYLCAASADPSGRQALAWAIENLVQDSDELIVFRGFDADVLERDHDIIRSEARDFMQHIQERLVSVDPDRKVSITIEFIAGKITQTIDRLIALYRPDSLVVGTRGPRGMMQTVSARFGATAVGGVSKYCLSHSPVPVIVVRPEAKVRKALDKRRADPKRGTHFDDGSLRRSQSRVTPVPITPSISPTSGR</sequence>
<proteinExistence type="predicted"/>
<dbReference type="EMBL" id="MU273567">
    <property type="protein sequence ID" value="KAI0031805.1"/>
    <property type="molecule type" value="Genomic_DNA"/>
</dbReference>